<dbReference type="SUPFAM" id="SSF53098">
    <property type="entry name" value="Ribonuclease H-like"/>
    <property type="match status" value="1"/>
</dbReference>
<dbReference type="GO" id="GO:0006313">
    <property type="term" value="P:DNA transposition"/>
    <property type="evidence" value="ECO:0007669"/>
    <property type="project" value="InterPro"/>
</dbReference>
<proteinExistence type="predicted"/>
<dbReference type="PANTHER" id="PTHR33258:SF1">
    <property type="entry name" value="TRANSPOSASE INSL FOR INSERTION SEQUENCE ELEMENT IS186A-RELATED"/>
    <property type="match status" value="1"/>
</dbReference>
<dbReference type="InterPro" id="IPR012337">
    <property type="entry name" value="RNaseH-like_sf"/>
</dbReference>
<name>A0A1G6YJM7_9EURY</name>
<dbReference type="Pfam" id="PF01609">
    <property type="entry name" value="DDE_Tnp_1"/>
    <property type="match status" value="1"/>
</dbReference>
<accession>A0A1G6YJM7</accession>
<dbReference type="GO" id="GO:0003677">
    <property type="term" value="F:DNA binding"/>
    <property type="evidence" value="ECO:0007669"/>
    <property type="project" value="InterPro"/>
</dbReference>
<dbReference type="Proteomes" id="UP000324021">
    <property type="component" value="Unassembled WGS sequence"/>
</dbReference>
<evidence type="ECO:0000313" key="2">
    <source>
        <dbReference type="EMBL" id="SDD90502.1"/>
    </source>
</evidence>
<organism evidence="2 3">
    <name type="scientific">Natrinema hispanicum</name>
    <dbReference type="NCBI Taxonomy" id="392421"/>
    <lineage>
        <taxon>Archaea</taxon>
        <taxon>Methanobacteriati</taxon>
        <taxon>Methanobacteriota</taxon>
        <taxon>Stenosarchaea group</taxon>
        <taxon>Halobacteria</taxon>
        <taxon>Halobacteriales</taxon>
        <taxon>Natrialbaceae</taxon>
        <taxon>Natrinema</taxon>
    </lineage>
</organism>
<evidence type="ECO:0000259" key="1">
    <source>
        <dbReference type="Pfam" id="PF01609"/>
    </source>
</evidence>
<dbReference type="InterPro" id="IPR002559">
    <property type="entry name" value="Transposase_11"/>
</dbReference>
<dbReference type="EMBL" id="FMZP01000068">
    <property type="protein sequence ID" value="SDD90502.1"/>
    <property type="molecule type" value="Genomic_DNA"/>
</dbReference>
<sequence>MTNLPDEFTPKQVAALYSLRWKVELLFRKLKSRYGLEKFKTGDEAIAELLVTAALLTLVVNRALLAVFLEIDPGVEYPEERWAKTFRSVAQPVLADLALALGHPLPNLPD</sequence>
<gene>
    <name evidence="2" type="ORF">SAMN05192552_10685</name>
</gene>
<feature type="domain" description="Transposase IS4-like" evidence="1">
    <location>
        <begin position="5"/>
        <end position="58"/>
    </location>
</feature>
<reference evidence="2 3" key="1">
    <citation type="submission" date="2016-10" db="EMBL/GenBank/DDBJ databases">
        <authorList>
            <person name="Varghese N."/>
            <person name="Submissions S."/>
        </authorList>
    </citation>
    <scope>NUCLEOTIDE SEQUENCE [LARGE SCALE GENOMIC DNA]</scope>
    <source>
        <strain evidence="2 3">CDM_1</strain>
    </source>
</reference>
<dbReference type="AlphaFoldDB" id="A0A1G6YJM7"/>
<dbReference type="PANTHER" id="PTHR33258">
    <property type="entry name" value="TRANSPOSASE INSL FOR INSERTION SEQUENCE ELEMENT IS186A-RELATED"/>
    <property type="match status" value="1"/>
</dbReference>
<evidence type="ECO:0000313" key="3">
    <source>
        <dbReference type="Proteomes" id="UP000324021"/>
    </source>
</evidence>
<dbReference type="GO" id="GO:0004803">
    <property type="term" value="F:transposase activity"/>
    <property type="evidence" value="ECO:0007669"/>
    <property type="project" value="InterPro"/>
</dbReference>
<protein>
    <submittedName>
        <fullName evidence="2">Transposase DDE domain-containing protein</fullName>
    </submittedName>
</protein>